<dbReference type="EMBL" id="JACJTU010000020">
    <property type="protein sequence ID" value="MBD2736269.1"/>
    <property type="molecule type" value="Genomic_DNA"/>
</dbReference>
<evidence type="ECO:0000256" key="1">
    <source>
        <dbReference type="ARBA" id="ARBA00012468"/>
    </source>
</evidence>
<sequence length="222" mass="25108">MDIENIAQISKRDLEIIQLHQFQQPIYCCNVTAIAYAFTALGYLTTVDEIFYATQLPIASVLDDGMTLAETYDTCKTYIEKKGLPLSIRMEHFDKPSMTLEAFIREVEAAVCDETDVHILNFNTRIAHENPSLEGGHFSLLADYDPKTQEVTIADTNPKRYTRFWKCSIERLYAACVDKDSSSNRSRGMIVIRRQQKNLGENGVVHPAEIALKALHSEEASP</sequence>
<protein>
    <recommendedName>
        <fullName evidence="1">glutathione gamma-glutamylcysteinyltransferase</fullName>
        <ecNumber evidence="1">2.3.2.15</ecNumber>
    </recommendedName>
</protein>
<dbReference type="Gene3D" id="3.90.70.30">
    <property type="entry name" value="Phytochelatin synthase, N-terminal domain"/>
    <property type="match status" value="1"/>
</dbReference>
<keyword evidence="5" id="KW-1185">Reference proteome</keyword>
<comment type="caution">
    <text evidence="4">The sequence shown here is derived from an EMBL/GenBank/DDBJ whole genome shotgun (WGS) entry which is preliminary data.</text>
</comment>
<organism evidence="4 5">
    <name type="scientific">Nostoc paludosum FACHB-159</name>
    <dbReference type="NCBI Taxonomy" id="2692908"/>
    <lineage>
        <taxon>Bacteria</taxon>
        <taxon>Bacillati</taxon>
        <taxon>Cyanobacteriota</taxon>
        <taxon>Cyanophyceae</taxon>
        <taxon>Nostocales</taxon>
        <taxon>Nostocaceae</taxon>
        <taxon>Nostoc</taxon>
    </lineage>
</organism>
<dbReference type="PROSITE" id="PS51443">
    <property type="entry name" value="PCS"/>
    <property type="match status" value="1"/>
</dbReference>
<evidence type="ECO:0000313" key="5">
    <source>
        <dbReference type="Proteomes" id="UP000637383"/>
    </source>
</evidence>
<name>A0ABR8KC34_9NOSO</name>
<dbReference type="InterPro" id="IPR038765">
    <property type="entry name" value="Papain-like_cys_pep_sf"/>
</dbReference>
<accession>A0ABR8KC34</accession>
<evidence type="ECO:0000259" key="3">
    <source>
        <dbReference type="PROSITE" id="PS51443"/>
    </source>
</evidence>
<proteinExistence type="predicted"/>
<dbReference type="InterPro" id="IPR007719">
    <property type="entry name" value="PCS_N"/>
</dbReference>
<evidence type="ECO:0000313" key="4">
    <source>
        <dbReference type="EMBL" id="MBD2736269.1"/>
    </source>
</evidence>
<reference evidence="4 5" key="1">
    <citation type="journal article" date="2020" name="ISME J.">
        <title>Comparative genomics reveals insights into cyanobacterial evolution and habitat adaptation.</title>
        <authorList>
            <person name="Chen M.Y."/>
            <person name="Teng W.K."/>
            <person name="Zhao L."/>
            <person name="Hu C.X."/>
            <person name="Zhou Y.K."/>
            <person name="Han B.P."/>
            <person name="Song L.R."/>
            <person name="Shu W.S."/>
        </authorList>
    </citation>
    <scope>NUCLEOTIDE SEQUENCE [LARGE SCALE GENOMIC DNA]</scope>
    <source>
        <strain evidence="4 5">FACHB-159</strain>
    </source>
</reference>
<dbReference type="EC" id="2.3.2.15" evidence="1"/>
<keyword evidence="2" id="KW-0104">Cadmium</keyword>
<dbReference type="Pfam" id="PF05023">
    <property type="entry name" value="Phytochelatin"/>
    <property type="match status" value="1"/>
</dbReference>
<dbReference type="Proteomes" id="UP000637383">
    <property type="component" value="Unassembled WGS sequence"/>
</dbReference>
<evidence type="ECO:0000256" key="2">
    <source>
        <dbReference type="ARBA" id="ARBA00022539"/>
    </source>
</evidence>
<feature type="domain" description="Peptidase C83" evidence="3">
    <location>
        <begin position="1"/>
        <end position="197"/>
    </location>
</feature>
<dbReference type="SUPFAM" id="SSF54001">
    <property type="entry name" value="Cysteine proteinases"/>
    <property type="match status" value="1"/>
</dbReference>
<gene>
    <name evidence="4" type="ORF">H6H03_20615</name>
</gene>
<dbReference type="InterPro" id="IPR038156">
    <property type="entry name" value="PCS_N_sf"/>
</dbReference>